<accession>A0A5C8EZK2</accession>
<dbReference type="OrthoDB" id="307111at2"/>
<evidence type="ECO:0000313" key="1">
    <source>
        <dbReference type="EMBL" id="TXJ43427.1"/>
    </source>
</evidence>
<dbReference type="PROSITE" id="PS51257">
    <property type="entry name" value="PROKAR_LIPOPROTEIN"/>
    <property type="match status" value="1"/>
</dbReference>
<sequence>MKAIKHITILTSILSVIVSCGASMPLKEYKDASTLRDKTIKYELQNYSKEQFDIAEASFAEAEATILIDENKEPDTVKELLTTASNAYLVVLNEGLPVYAEELKTETSRNRVYSKDIKAYIVDKENYELAELNYINALSALSTNNYELAVDSFLKTRDYHSKAFFNTKEQFDNSLKGIQEADDKIKQIDVLEQSTNN</sequence>
<evidence type="ECO:0008006" key="3">
    <source>
        <dbReference type="Google" id="ProtNLM"/>
    </source>
</evidence>
<gene>
    <name evidence="1" type="ORF">EPJ72_04095</name>
</gene>
<dbReference type="AlphaFoldDB" id="A0A5C8EZK2"/>
<organism evidence="1 2">
    <name type="scientific">Brachyspira pilosicoli</name>
    <name type="common">Serpulina pilosicoli</name>
    <dbReference type="NCBI Taxonomy" id="52584"/>
    <lineage>
        <taxon>Bacteria</taxon>
        <taxon>Pseudomonadati</taxon>
        <taxon>Spirochaetota</taxon>
        <taxon>Spirochaetia</taxon>
        <taxon>Brachyspirales</taxon>
        <taxon>Brachyspiraceae</taxon>
        <taxon>Brachyspira</taxon>
    </lineage>
</organism>
<protein>
    <recommendedName>
        <fullName evidence="3">Lipoprotein</fullName>
    </recommendedName>
</protein>
<dbReference type="EMBL" id="SAXY01000029">
    <property type="protein sequence ID" value="TXJ43427.1"/>
    <property type="molecule type" value="Genomic_DNA"/>
</dbReference>
<comment type="caution">
    <text evidence="1">The sequence shown here is derived from an EMBL/GenBank/DDBJ whole genome shotgun (WGS) entry which is preliminary data.</text>
</comment>
<dbReference type="Proteomes" id="UP000323176">
    <property type="component" value="Unassembled WGS sequence"/>
</dbReference>
<name>A0A5C8EZK2_BRAPL</name>
<reference evidence="1 2" key="1">
    <citation type="journal article" date="1992" name="Lakartidningen">
        <title>[Penicillin V and not amoxicillin is the first choice preparation in acute otitis].</title>
        <authorList>
            <person name="Kamme C."/>
            <person name="Lundgren K."/>
            <person name="Prellner K."/>
        </authorList>
    </citation>
    <scope>NUCLEOTIDE SEQUENCE [LARGE SCALE GENOMIC DNA]</scope>
    <source>
        <strain evidence="1 2">PC5538III-hc</strain>
    </source>
</reference>
<proteinExistence type="predicted"/>
<evidence type="ECO:0000313" key="2">
    <source>
        <dbReference type="Proteomes" id="UP000323176"/>
    </source>
</evidence>